<feature type="domain" description="NADP-dependent oxidoreductase" evidence="1">
    <location>
        <begin position="16"/>
        <end position="315"/>
    </location>
</feature>
<keyword evidence="4" id="KW-1185">Reference proteome</keyword>
<dbReference type="Gene3D" id="3.20.20.100">
    <property type="entry name" value="NADP-dependent oxidoreductase domain"/>
    <property type="match status" value="1"/>
</dbReference>
<protein>
    <submittedName>
        <fullName evidence="3">Aldo/keto reductase</fullName>
    </submittedName>
    <submittedName>
        <fullName evidence="2">General stress protein 69</fullName>
        <ecNumber evidence="2">1.1.1.-</ecNumber>
    </submittedName>
</protein>
<organism evidence="2 4">
    <name type="scientific">Acetivibrio saccincola</name>
    <dbReference type="NCBI Taxonomy" id="1677857"/>
    <lineage>
        <taxon>Bacteria</taxon>
        <taxon>Bacillati</taxon>
        <taxon>Bacillota</taxon>
        <taxon>Clostridia</taxon>
        <taxon>Eubacteriales</taxon>
        <taxon>Oscillospiraceae</taxon>
        <taxon>Acetivibrio</taxon>
    </lineage>
</organism>
<sequence>MKYRVLGKTGYKVSEVSFGAWAIGGTWGSVDDNTSMKALEKALEVGINFFDTADVYGDGRSERLLSKLSKSTKEKFYIATKAGRRLNPHTAEGYTKENIENFIDRSLKNLDVEKIDLLQLHCPPTEVYDNEELFYGMDEIVKKGKIAYYGVSVETVDEALKAITYPNVSTVQIIYNMFRHKPNEVFFKKAKENNVGIIVRVPLASGLLTGKMTKDTTFEDDDHRKFNRKGEAFDRGETFSGVDFELGLKAVEELSKIKPEGYTMAQFALKWILMEDAVSCTIPGGKTPEQVMQNAASSDMPDLSAEQMEAVKNIYDKYIKDSVHHLW</sequence>
<dbReference type="KEGG" id="hsc:HVS_00410"/>
<dbReference type="InterPro" id="IPR023210">
    <property type="entry name" value="NADP_OxRdtase_dom"/>
</dbReference>
<evidence type="ECO:0000313" key="2">
    <source>
        <dbReference type="EMBL" id="AUG56068.1"/>
    </source>
</evidence>
<proteinExistence type="predicted"/>
<dbReference type="GO" id="GO:0016491">
    <property type="term" value="F:oxidoreductase activity"/>
    <property type="evidence" value="ECO:0007669"/>
    <property type="project" value="UniProtKB-KW"/>
</dbReference>
<evidence type="ECO:0000313" key="5">
    <source>
        <dbReference type="Proteomes" id="UP000239720"/>
    </source>
</evidence>
<dbReference type="Proteomes" id="UP000233534">
    <property type="component" value="Chromosome"/>
</dbReference>
<evidence type="ECO:0000313" key="4">
    <source>
        <dbReference type="Proteomes" id="UP000233534"/>
    </source>
</evidence>
<accession>A0A2K9E133</accession>
<dbReference type="PANTHER" id="PTHR43312">
    <property type="entry name" value="D-THREO-ALDOSE 1-DEHYDROGENASE"/>
    <property type="match status" value="1"/>
</dbReference>
<dbReference type="SUPFAM" id="SSF51430">
    <property type="entry name" value="NAD(P)-linked oxidoreductase"/>
    <property type="match status" value="1"/>
</dbReference>
<dbReference type="CDD" id="cd19086">
    <property type="entry name" value="AKR_AKR11C1"/>
    <property type="match status" value="1"/>
</dbReference>
<dbReference type="OrthoDB" id="9773828at2"/>
<dbReference type="RefSeq" id="WP_101298513.1">
    <property type="nucleotide sequence ID" value="NZ_CP025197.1"/>
</dbReference>
<dbReference type="PANTHER" id="PTHR43312:SF1">
    <property type="entry name" value="NADP-DEPENDENT OXIDOREDUCTASE DOMAIN-CONTAINING PROTEIN"/>
    <property type="match status" value="1"/>
</dbReference>
<reference evidence="3 5" key="2">
    <citation type="journal article" date="2018" name="Syst. Appl. Microbiol.">
        <title>Characterization and high-quality draft genome sequence of Herbivorax saccincola A7, an anaerobic, alkaliphilic, thermophilic, cellulolytic, and xylanolytic bacterium.</title>
        <authorList>
            <person name="Aikawa S."/>
            <person name="Baramee S."/>
            <person name="Sermsathanaswadi J."/>
            <person name="Thianheng P."/>
            <person name="Tachaapaikoon C."/>
            <person name="Shikata A."/>
            <person name="Waeonukul R."/>
            <person name="Pason P."/>
            <person name="Ratanakhanokchai K."/>
            <person name="Kosugi A."/>
        </authorList>
    </citation>
    <scope>NUCLEOTIDE SEQUENCE [LARGE SCALE GENOMIC DNA]</scope>
    <source>
        <strain evidence="3 5">A7</strain>
    </source>
</reference>
<dbReference type="InterPro" id="IPR036812">
    <property type="entry name" value="NAD(P)_OxRdtase_dom_sf"/>
</dbReference>
<dbReference type="EC" id="1.1.1.-" evidence="2"/>
<evidence type="ECO:0000259" key="1">
    <source>
        <dbReference type="Pfam" id="PF00248"/>
    </source>
</evidence>
<evidence type="ECO:0000313" key="3">
    <source>
        <dbReference type="EMBL" id="PQQ65746.1"/>
    </source>
</evidence>
<dbReference type="EMBL" id="CP025197">
    <property type="protein sequence ID" value="AUG56068.1"/>
    <property type="molecule type" value="Genomic_DNA"/>
</dbReference>
<name>A0A2K9E133_9FIRM</name>
<keyword evidence="2" id="KW-0560">Oxidoreductase</keyword>
<gene>
    <name evidence="2" type="primary">yhdN1</name>
    <name evidence="3" type="ORF">B9R14_02495</name>
    <name evidence="2" type="ORF">HVS_00410</name>
</gene>
<dbReference type="InterPro" id="IPR053135">
    <property type="entry name" value="AKR2_Oxidoreductase"/>
</dbReference>
<dbReference type="AlphaFoldDB" id="A0A2K9E133"/>
<dbReference type="InterPro" id="IPR020471">
    <property type="entry name" value="AKR"/>
</dbReference>
<dbReference type="Proteomes" id="UP000239720">
    <property type="component" value="Unassembled WGS sequence"/>
</dbReference>
<dbReference type="Pfam" id="PF00248">
    <property type="entry name" value="Aldo_ket_red"/>
    <property type="match status" value="1"/>
</dbReference>
<reference evidence="2 4" key="1">
    <citation type="submission" date="2017-12" db="EMBL/GenBank/DDBJ databases">
        <title>Complete genome sequence of Herbivorax saccincola GGR1, a novel Cellulosome-producing hydrolytic bacterium in a thermophilic biogas plant, established by Illumina and Nanopore MinION sequencing.</title>
        <authorList>
            <person name="Pechtl A."/>
            <person name="Ruckert C."/>
            <person name="Koeck D.E."/>
            <person name="Maus I."/>
            <person name="Winkler A."/>
            <person name="Kalinowski J."/>
            <person name="Puhler A."/>
            <person name="Schwarz W.W."/>
            <person name="Zverlov V.V."/>
            <person name="Schluter A."/>
            <person name="Liebl W."/>
        </authorList>
    </citation>
    <scope>NUCLEOTIDE SEQUENCE [LARGE SCALE GENOMIC DNA]</scope>
    <source>
        <strain evidence="2">GGR1</strain>
        <strain evidence="4">SR1</strain>
    </source>
</reference>
<dbReference type="PRINTS" id="PR00069">
    <property type="entry name" value="ALDKETRDTASE"/>
</dbReference>
<dbReference type="EMBL" id="NEMB01000003">
    <property type="protein sequence ID" value="PQQ65746.1"/>
    <property type="molecule type" value="Genomic_DNA"/>
</dbReference>